<feature type="compositionally biased region" description="Pro residues" evidence="1">
    <location>
        <begin position="386"/>
        <end position="395"/>
    </location>
</feature>
<keyword evidence="2" id="KW-0472">Membrane</keyword>
<feature type="compositionally biased region" description="Polar residues" evidence="1">
    <location>
        <begin position="477"/>
        <end position="487"/>
    </location>
</feature>
<proteinExistence type="predicted"/>
<keyword evidence="2" id="KW-1133">Transmembrane helix</keyword>
<organism evidence="3 4">
    <name type="scientific">Sulfidibacter corallicola</name>
    <dbReference type="NCBI Taxonomy" id="2818388"/>
    <lineage>
        <taxon>Bacteria</taxon>
        <taxon>Pseudomonadati</taxon>
        <taxon>Acidobacteriota</taxon>
        <taxon>Holophagae</taxon>
        <taxon>Acanthopleuribacterales</taxon>
        <taxon>Acanthopleuribacteraceae</taxon>
        <taxon>Sulfidibacter</taxon>
    </lineage>
</organism>
<feature type="compositionally biased region" description="Polar residues" evidence="1">
    <location>
        <begin position="438"/>
        <end position="453"/>
    </location>
</feature>
<feature type="region of interest" description="Disordered" evidence="1">
    <location>
        <begin position="305"/>
        <end position="564"/>
    </location>
</feature>
<dbReference type="KEGG" id="scor:J3U87_06845"/>
<accession>A0A8A4TQB4</accession>
<evidence type="ECO:0000256" key="2">
    <source>
        <dbReference type="SAM" id="Phobius"/>
    </source>
</evidence>
<dbReference type="RefSeq" id="WP_237382285.1">
    <property type="nucleotide sequence ID" value="NZ_CP071793.1"/>
</dbReference>
<feature type="compositionally biased region" description="Low complexity" evidence="1">
    <location>
        <begin position="315"/>
        <end position="325"/>
    </location>
</feature>
<evidence type="ECO:0000256" key="1">
    <source>
        <dbReference type="SAM" id="MobiDB-lite"/>
    </source>
</evidence>
<evidence type="ECO:0000313" key="4">
    <source>
        <dbReference type="Proteomes" id="UP000663929"/>
    </source>
</evidence>
<dbReference type="Proteomes" id="UP000663929">
    <property type="component" value="Chromosome"/>
</dbReference>
<name>A0A8A4TQB4_SULCO</name>
<sequence>MKPFLLFLLVVACHADEPRRTAQVLKASATLKVYKTERLNIYYTRGFSEHAEALGREGERFLAELGQRWSVILPEEPVHASVIINAVDQGRPHHLSPTRWLEVSYNQSGQRIEFRISRQFQIDQEHLNAELRHYLVHHYLRWDHPEPLPFFLEEGLAQYYDGTEPNGYRYKLILGFRALSNPGALTSLDQAAFFHGFRGAYFAAVSEQFVRWLWQEYPDSEVTFIQRHLLGQPLSDTLRNARLPDMDELLDRYFRDESAKHPMSAVTRTPDFWMIVFGILFLIGLAIKTLLAIRVARIPHVEIGTVAENPGSTGGPPKAKPTGPGEPVLVPTGPAFDASPNAPISDLPLPDLPLPDLPAAPASSQSDPFQGAAFFDAADQHGSSQPAPPTTAPPQPRDDDHLFAQQSQETIVFLDDEAAPPPPTPARPSRREVKKRTSSSQSADSRTADSIQPPSLPDHRANPSSRSRQAKPEAPKTAQSAGSSRPQAPTRPERDKAETPSQNPSILPPPKKLIQSRKEQEVSHLNPGDVLLDLGDLDDELDAAFGQLGGAEDKAPPPKRRSRE</sequence>
<dbReference type="AlphaFoldDB" id="A0A8A4TQB4"/>
<gene>
    <name evidence="3" type="ORF">J3U87_06845</name>
</gene>
<reference evidence="3" key="1">
    <citation type="submission" date="2021-03" db="EMBL/GenBank/DDBJ databases">
        <title>Acanthopleuribacteraceae sp. M133.</title>
        <authorList>
            <person name="Wang G."/>
        </authorList>
    </citation>
    <scope>NUCLEOTIDE SEQUENCE</scope>
    <source>
        <strain evidence="3">M133</strain>
    </source>
</reference>
<evidence type="ECO:0000313" key="3">
    <source>
        <dbReference type="EMBL" id="QTD52176.1"/>
    </source>
</evidence>
<keyword evidence="2" id="KW-0812">Transmembrane</keyword>
<dbReference type="EMBL" id="CP071793">
    <property type="protein sequence ID" value="QTD52176.1"/>
    <property type="molecule type" value="Genomic_DNA"/>
</dbReference>
<feature type="compositionally biased region" description="Low complexity" evidence="1">
    <location>
        <begin position="359"/>
        <end position="377"/>
    </location>
</feature>
<feature type="transmembrane region" description="Helical" evidence="2">
    <location>
        <begin position="272"/>
        <end position="293"/>
    </location>
</feature>
<protein>
    <submittedName>
        <fullName evidence="3">Uncharacterized protein</fullName>
    </submittedName>
</protein>
<keyword evidence="4" id="KW-1185">Reference proteome</keyword>